<evidence type="ECO:0000256" key="3">
    <source>
        <dbReference type="ARBA" id="ARBA00022568"/>
    </source>
</evidence>
<accession>A0A8C2ZQ04</accession>
<evidence type="ECO:0000313" key="16">
    <source>
        <dbReference type="Proteomes" id="UP000694565"/>
    </source>
</evidence>
<dbReference type="PANTHER" id="PTHR45628">
    <property type="entry name" value="VOLTAGE-DEPENDENT CALCIUM CHANNEL TYPE A SUBUNIT ALPHA-1"/>
    <property type="match status" value="1"/>
</dbReference>
<dbReference type="GO" id="GO:0008331">
    <property type="term" value="F:high voltage-gated calcium channel activity"/>
    <property type="evidence" value="ECO:0007669"/>
    <property type="project" value="TreeGrafter"/>
</dbReference>
<proteinExistence type="predicted"/>
<reference evidence="15" key="1">
    <citation type="submission" date="2025-08" db="UniProtKB">
        <authorList>
            <consortium name="Ensembl"/>
        </authorList>
    </citation>
    <scope>IDENTIFICATION</scope>
</reference>
<keyword evidence="9" id="KW-0406">Ion transport</keyword>
<dbReference type="InterPro" id="IPR050599">
    <property type="entry name" value="VDCC_alpha-1_subunit"/>
</dbReference>
<dbReference type="Pfam" id="PF00520">
    <property type="entry name" value="Ion_trans"/>
    <property type="match status" value="1"/>
</dbReference>
<dbReference type="PANTHER" id="PTHR45628:SF22">
    <property type="entry name" value="VOLTAGE-DEPENDENT T-TYPE CALCIUM CHANNEL SUBUNIT ALPHA"/>
    <property type="match status" value="1"/>
</dbReference>
<keyword evidence="6" id="KW-0106">Calcium</keyword>
<evidence type="ECO:0000256" key="4">
    <source>
        <dbReference type="ARBA" id="ARBA00022673"/>
    </source>
</evidence>
<dbReference type="GO" id="GO:0098703">
    <property type="term" value="P:calcium ion import across plasma membrane"/>
    <property type="evidence" value="ECO:0007669"/>
    <property type="project" value="TreeGrafter"/>
</dbReference>
<dbReference type="Proteomes" id="UP000694565">
    <property type="component" value="Unplaced"/>
</dbReference>
<evidence type="ECO:0000256" key="1">
    <source>
        <dbReference type="ARBA" id="ARBA00004141"/>
    </source>
</evidence>
<evidence type="ECO:0000256" key="11">
    <source>
        <dbReference type="ARBA" id="ARBA00023303"/>
    </source>
</evidence>
<evidence type="ECO:0000259" key="14">
    <source>
        <dbReference type="Pfam" id="PF00520"/>
    </source>
</evidence>
<keyword evidence="8 13" id="KW-1133">Transmembrane helix</keyword>
<evidence type="ECO:0000256" key="5">
    <source>
        <dbReference type="ARBA" id="ARBA00022692"/>
    </source>
</evidence>
<evidence type="ECO:0000256" key="8">
    <source>
        <dbReference type="ARBA" id="ARBA00022989"/>
    </source>
</evidence>
<evidence type="ECO:0000256" key="13">
    <source>
        <dbReference type="SAM" id="Phobius"/>
    </source>
</evidence>
<dbReference type="Gene3D" id="1.20.120.350">
    <property type="entry name" value="Voltage-gated potassium channels. Chain C"/>
    <property type="match status" value="1"/>
</dbReference>
<keyword evidence="5 13" id="KW-0812">Transmembrane</keyword>
<dbReference type="Gene3D" id="1.10.287.70">
    <property type="match status" value="1"/>
</dbReference>
<dbReference type="SUPFAM" id="SSF81324">
    <property type="entry name" value="Voltage-gated potassium channels"/>
    <property type="match status" value="1"/>
</dbReference>
<feature type="region of interest" description="Disordered" evidence="12">
    <location>
        <begin position="1"/>
        <end position="22"/>
    </location>
</feature>
<evidence type="ECO:0000256" key="10">
    <source>
        <dbReference type="ARBA" id="ARBA00023136"/>
    </source>
</evidence>
<feature type="transmembrane region" description="Helical" evidence="13">
    <location>
        <begin position="313"/>
        <end position="335"/>
    </location>
</feature>
<keyword evidence="16" id="KW-1185">Reference proteome</keyword>
<comment type="subcellular location">
    <subcellularLocation>
        <location evidence="1">Membrane</location>
        <topology evidence="1">Multi-pass membrane protein</topology>
    </subcellularLocation>
</comment>
<protein>
    <recommendedName>
        <fullName evidence="14">Ion transport domain-containing protein</fullName>
    </recommendedName>
</protein>
<sequence length="354" mass="39905">MTEVAVAIPRPGGPNPSGVSAEQEHLPYPNLASVVLGWFKQTSRPRNWCLKIALSPYPFSPIQNITTLVLLFSTFIYCQVVDSLVVAFFVLEMLVKMLAKGCFGYQGSYLGNRWHRLDLFINCGVLFGHFMENVNFHFQICRVLGPMRLVSRVTSIRDVFAVLMDIFPMLLNVLFLYLFVVHIFGVMGVQLWAGLLRNRCFLAEDVPASMAPYYTSMYDDYYPYICSTDGMSGMRRCHNLPPSVENGQACTLTPPGDALGPPVANACVNWNTLYNICRAGDLNPSHGAINFDNIGYAWIAIFQVITMEGWSNIMFYVMDAYSFWCFVFFVLVTIVSTATRLRSSSPWPQSITTR</sequence>
<dbReference type="GO" id="GO:0005891">
    <property type="term" value="C:voltage-gated calcium channel complex"/>
    <property type="evidence" value="ECO:0007669"/>
    <property type="project" value="TreeGrafter"/>
</dbReference>
<keyword evidence="2" id="KW-0813">Transport</keyword>
<feature type="transmembrane region" description="Helical" evidence="13">
    <location>
        <begin position="65"/>
        <end position="91"/>
    </location>
</feature>
<feature type="domain" description="Ion transport" evidence="14">
    <location>
        <begin position="77"/>
        <end position="336"/>
    </location>
</feature>
<feature type="transmembrane region" description="Helical" evidence="13">
    <location>
        <begin position="174"/>
        <end position="193"/>
    </location>
</feature>
<name>A0A8C2ZQ04_CYCLU</name>
<keyword evidence="7" id="KW-0851">Voltage-gated channel</keyword>
<keyword evidence="4" id="KW-0107">Calcium channel</keyword>
<keyword evidence="3" id="KW-0109">Calcium transport</keyword>
<dbReference type="Ensembl" id="ENSCLMT00005031552.1">
    <property type="protein sequence ID" value="ENSCLMP00005030204.1"/>
    <property type="gene ID" value="ENSCLMG00005014681.1"/>
</dbReference>
<evidence type="ECO:0000256" key="2">
    <source>
        <dbReference type="ARBA" id="ARBA00022448"/>
    </source>
</evidence>
<dbReference type="InterPro" id="IPR027359">
    <property type="entry name" value="Volt_channel_dom_sf"/>
</dbReference>
<evidence type="ECO:0000256" key="12">
    <source>
        <dbReference type="SAM" id="MobiDB-lite"/>
    </source>
</evidence>
<evidence type="ECO:0000256" key="7">
    <source>
        <dbReference type="ARBA" id="ARBA00022882"/>
    </source>
</evidence>
<keyword evidence="10 13" id="KW-0472">Membrane</keyword>
<evidence type="ECO:0000256" key="9">
    <source>
        <dbReference type="ARBA" id="ARBA00023065"/>
    </source>
</evidence>
<organism evidence="15 16">
    <name type="scientific">Cyclopterus lumpus</name>
    <name type="common">Lumpsucker</name>
    <dbReference type="NCBI Taxonomy" id="8103"/>
    <lineage>
        <taxon>Eukaryota</taxon>
        <taxon>Metazoa</taxon>
        <taxon>Chordata</taxon>
        <taxon>Craniata</taxon>
        <taxon>Vertebrata</taxon>
        <taxon>Euteleostomi</taxon>
        <taxon>Actinopterygii</taxon>
        <taxon>Neopterygii</taxon>
        <taxon>Teleostei</taxon>
        <taxon>Neoteleostei</taxon>
        <taxon>Acanthomorphata</taxon>
        <taxon>Eupercaria</taxon>
        <taxon>Perciformes</taxon>
        <taxon>Cottioidei</taxon>
        <taxon>Cottales</taxon>
        <taxon>Cyclopteridae</taxon>
        <taxon>Cyclopterus</taxon>
    </lineage>
</organism>
<dbReference type="GeneTree" id="ENSGT00940000156666"/>
<evidence type="ECO:0000256" key="6">
    <source>
        <dbReference type="ARBA" id="ARBA00022837"/>
    </source>
</evidence>
<evidence type="ECO:0000313" key="15">
    <source>
        <dbReference type="Ensembl" id="ENSCLMP00005030204.1"/>
    </source>
</evidence>
<dbReference type="AlphaFoldDB" id="A0A8C2ZQ04"/>
<keyword evidence="11" id="KW-0407">Ion channel</keyword>
<dbReference type="InterPro" id="IPR005821">
    <property type="entry name" value="Ion_trans_dom"/>
</dbReference>
<reference evidence="15" key="2">
    <citation type="submission" date="2025-09" db="UniProtKB">
        <authorList>
            <consortium name="Ensembl"/>
        </authorList>
    </citation>
    <scope>IDENTIFICATION</scope>
</reference>